<feature type="binding site" evidence="13">
    <location>
        <position position="352"/>
    </location>
    <ligand>
        <name>GTP</name>
        <dbReference type="ChEBI" id="CHEBI:37565"/>
    </ligand>
</feature>
<feature type="binding site" evidence="13">
    <location>
        <position position="269"/>
    </location>
    <ligand>
        <name>Zn(2+)</name>
        <dbReference type="ChEBI" id="CHEBI:29105"/>
        <note>catalytic</note>
    </ligand>
</feature>
<feature type="binding site" evidence="13">
    <location>
        <position position="267"/>
    </location>
    <ligand>
        <name>Zn(2+)</name>
        <dbReference type="ChEBI" id="CHEBI:29105"/>
        <note>catalytic</note>
    </ligand>
</feature>
<feature type="binding site" evidence="13">
    <location>
        <position position="357"/>
    </location>
    <ligand>
        <name>GTP</name>
        <dbReference type="ChEBI" id="CHEBI:37565"/>
    </ligand>
</feature>
<feature type="binding site" evidence="13">
    <location>
        <position position="256"/>
    </location>
    <ligand>
        <name>Zn(2+)</name>
        <dbReference type="ChEBI" id="CHEBI:29105"/>
        <note>catalytic</note>
    </ligand>
</feature>
<evidence type="ECO:0000313" key="15">
    <source>
        <dbReference type="EMBL" id="GAA3800933.1"/>
    </source>
</evidence>
<dbReference type="Pfam" id="PF00925">
    <property type="entry name" value="GTP_cyclohydro2"/>
    <property type="match status" value="1"/>
</dbReference>
<feature type="binding site" evidence="13">
    <location>
        <position position="272"/>
    </location>
    <ligand>
        <name>GTP</name>
        <dbReference type="ChEBI" id="CHEBI:37565"/>
    </ligand>
</feature>
<dbReference type="SUPFAM" id="SSF142695">
    <property type="entry name" value="RibA-like"/>
    <property type="match status" value="1"/>
</dbReference>
<dbReference type="InterPro" id="IPR032677">
    <property type="entry name" value="GTP_cyclohydro_II"/>
</dbReference>
<comment type="pathway">
    <text evidence="4">Cofactor biosynthesis; riboflavin biosynthesis; 2-hydroxy-3-oxobutyl phosphate from D-ribulose 5-phosphate: step 1/1.</text>
</comment>
<dbReference type="Gene3D" id="3.40.50.10990">
    <property type="entry name" value="GTP cyclohydrolase II"/>
    <property type="match status" value="1"/>
</dbReference>
<evidence type="ECO:0000256" key="13">
    <source>
        <dbReference type="HAMAP-Rule" id="MF_00179"/>
    </source>
</evidence>
<reference evidence="16" key="1">
    <citation type="journal article" date="2019" name="Int. J. Syst. Evol. Microbiol.">
        <title>The Global Catalogue of Microorganisms (GCM) 10K type strain sequencing project: providing services to taxonomists for standard genome sequencing and annotation.</title>
        <authorList>
            <consortium name="The Broad Institute Genomics Platform"/>
            <consortium name="The Broad Institute Genome Sequencing Center for Infectious Disease"/>
            <person name="Wu L."/>
            <person name="Ma J."/>
        </authorList>
    </citation>
    <scope>NUCLEOTIDE SEQUENCE [LARGE SCALE GENOMIC DNA]</scope>
    <source>
        <strain evidence="16">JCM 17017</strain>
    </source>
</reference>
<comment type="function">
    <text evidence="2">Catalyzes the conversion of D-ribulose 5-phosphate to formate and 3,4-dihydroxy-2-butanone 4-phosphate.</text>
</comment>
<keyword evidence="7 13" id="KW-0479">Metal-binding</keyword>
<comment type="catalytic activity">
    <reaction evidence="1">
        <text>D-ribulose 5-phosphate = (2S)-2-hydroxy-3-oxobutyl phosphate + formate + H(+)</text>
        <dbReference type="Rhea" id="RHEA:18457"/>
        <dbReference type="ChEBI" id="CHEBI:15378"/>
        <dbReference type="ChEBI" id="CHEBI:15740"/>
        <dbReference type="ChEBI" id="CHEBI:58121"/>
        <dbReference type="ChEBI" id="CHEBI:58830"/>
        <dbReference type="EC" id="4.1.99.12"/>
    </reaction>
</comment>
<evidence type="ECO:0000256" key="2">
    <source>
        <dbReference type="ARBA" id="ARBA00002284"/>
    </source>
</evidence>
<evidence type="ECO:0000256" key="3">
    <source>
        <dbReference type="ARBA" id="ARBA00004853"/>
    </source>
</evidence>
<keyword evidence="10 13" id="KW-0862">Zinc</keyword>
<sequence>MSHTTEAFDAVGDAVAALWAGRPIMLLDDRTREDEGDLVIAAERADPELVNLLISEGRGLLCVAAAPSVIDRLDLPQMVRDNSDRHGTAFTVSVDATGTGTGISAADRAATIRALADPETRPGDLRRPGHVFPLRAVAGGVLERRGHTEASVELVAMAGLVPAAAICEVLDGEGAAADRAHLTALAHRLDIPILDVGAVAAAVARRSDAAEALLPNRYGIWRTVGHRAADGTEHLALVLGDPSTVEAPPVRVHSECLTGDVLGSWRCDCGEQLDLAMATIARAGAGAVIYLRGQEGRGIGLVDKIRAYALQDGGCDTVEANLRLGLPVDARDFAPAAELLRRLGIPTVRLLTNNPSKALALRRNGITVHELVAVQARPRPENRRYLETKRRRLGHRLVAGDSA</sequence>
<organism evidence="15 16">
    <name type="scientific">Amycolatopsis tucumanensis</name>
    <dbReference type="NCBI Taxonomy" id="401106"/>
    <lineage>
        <taxon>Bacteria</taxon>
        <taxon>Bacillati</taxon>
        <taxon>Actinomycetota</taxon>
        <taxon>Actinomycetes</taxon>
        <taxon>Pseudonocardiales</taxon>
        <taxon>Pseudonocardiaceae</taxon>
        <taxon>Amycolatopsis</taxon>
    </lineage>
</organism>
<dbReference type="HAMAP" id="MF_00179">
    <property type="entry name" value="RibA"/>
    <property type="match status" value="1"/>
</dbReference>
<comment type="similarity">
    <text evidence="13">Belongs to the GTP cyclohydrolase II family.</text>
</comment>
<gene>
    <name evidence="13" type="primary">ribA</name>
    <name evidence="15" type="ORF">GCM10022380_18010</name>
</gene>
<dbReference type="Proteomes" id="UP001501624">
    <property type="component" value="Unassembled WGS sequence"/>
</dbReference>
<dbReference type="EMBL" id="BAABCM010000001">
    <property type="protein sequence ID" value="GAA3800933.1"/>
    <property type="molecule type" value="Genomic_DNA"/>
</dbReference>
<feature type="active site" description="Nucleophile" evidence="13">
    <location>
        <position position="331"/>
    </location>
</feature>
<evidence type="ECO:0000256" key="9">
    <source>
        <dbReference type="ARBA" id="ARBA00022801"/>
    </source>
</evidence>
<feature type="active site" description="Proton acceptor" evidence="13">
    <location>
        <position position="329"/>
    </location>
</feature>
<evidence type="ECO:0000256" key="12">
    <source>
        <dbReference type="ARBA" id="ARBA00049295"/>
    </source>
</evidence>
<name>A0ABP7HT29_9PSEU</name>
<comment type="similarity">
    <text evidence="5">In the N-terminal section; belongs to the DHBP synthase family.</text>
</comment>
<dbReference type="EC" id="3.5.4.25" evidence="13"/>
<comment type="caution">
    <text evidence="15">The sequence shown here is derived from an EMBL/GenBank/DDBJ whole genome shotgun (WGS) entry which is preliminary data.</text>
</comment>
<keyword evidence="9 13" id="KW-0378">Hydrolase</keyword>
<dbReference type="NCBIfam" id="TIGR00505">
    <property type="entry name" value="ribA"/>
    <property type="match status" value="1"/>
</dbReference>
<feature type="domain" description="GTP cyclohydrolase II" evidence="14">
    <location>
        <begin position="210"/>
        <end position="372"/>
    </location>
</feature>
<dbReference type="Gene3D" id="3.90.870.10">
    <property type="entry name" value="DHBP synthase"/>
    <property type="match status" value="1"/>
</dbReference>
<comment type="cofactor">
    <cofactor evidence="13">
        <name>Zn(2+)</name>
        <dbReference type="ChEBI" id="CHEBI:29105"/>
    </cofactor>
    <text evidence="13">Binds 1 zinc ion per subunit.</text>
</comment>
<evidence type="ECO:0000256" key="7">
    <source>
        <dbReference type="ARBA" id="ARBA00022723"/>
    </source>
</evidence>
<evidence type="ECO:0000256" key="10">
    <source>
        <dbReference type="ARBA" id="ARBA00022833"/>
    </source>
</evidence>
<dbReference type="RefSeq" id="WP_237335108.1">
    <property type="nucleotide sequence ID" value="NZ_BAABCM010000001.1"/>
</dbReference>
<dbReference type="PIRSF" id="PIRSF001259">
    <property type="entry name" value="RibA"/>
    <property type="match status" value="1"/>
</dbReference>
<evidence type="ECO:0000256" key="8">
    <source>
        <dbReference type="ARBA" id="ARBA00022741"/>
    </source>
</evidence>
<dbReference type="InterPro" id="IPR000422">
    <property type="entry name" value="DHBP_synthase_RibB"/>
</dbReference>
<feature type="binding site" evidence="13">
    <location>
        <begin position="295"/>
        <end position="297"/>
    </location>
    <ligand>
        <name>GTP</name>
        <dbReference type="ChEBI" id="CHEBI:37565"/>
    </ligand>
</feature>
<keyword evidence="11 13" id="KW-0342">GTP-binding</keyword>
<dbReference type="SUPFAM" id="SSF55821">
    <property type="entry name" value="YrdC/RibB"/>
    <property type="match status" value="1"/>
</dbReference>
<keyword evidence="6 13" id="KW-0686">Riboflavin biosynthesis</keyword>
<dbReference type="NCBIfam" id="TIGR00506">
    <property type="entry name" value="ribB"/>
    <property type="match status" value="1"/>
</dbReference>
<accession>A0ABP7HT29</accession>
<evidence type="ECO:0000256" key="6">
    <source>
        <dbReference type="ARBA" id="ARBA00022619"/>
    </source>
</evidence>
<feature type="binding site" evidence="13">
    <location>
        <begin position="251"/>
        <end position="255"/>
    </location>
    <ligand>
        <name>GTP</name>
        <dbReference type="ChEBI" id="CHEBI:37565"/>
    </ligand>
</feature>
<evidence type="ECO:0000313" key="16">
    <source>
        <dbReference type="Proteomes" id="UP001501624"/>
    </source>
</evidence>
<dbReference type="InterPro" id="IPR017945">
    <property type="entry name" value="DHBP_synth_RibB-like_a/b_dom"/>
</dbReference>
<keyword evidence="16" id="KW-1185">Reference proteome</keyword>
<evidence type="ECO:0000256" key="1">
    <source>
        <dbReference type="ARBA" id="ARBA00000141"/>
    </source>
</evidence>
<dbReference type="NCBIfam" id="NF001591">
    <property type="entry name" value="PRK00393.1"/>
    <property type="match status" value="1"/>
</dbReference>
<feature type="binding site" evidence="13">
    <location>
        <position position="317"/>
    </location>
    <ligand>
        <name>GTP</name>
        <dbReference type="ChEBI" id="CHEBI:37565"/>
    </ligand>
</feature>
<comment type="function">
    <text evidence="13">Catalyzes the conversion of GTP to 2,5-diamino-6-ribosylamino-4(3H)-pyrimidinone 5'-phosphate (DARP), formate and pyrophosphate.</text>
</comment>
<keyword evidence="8 13" id="KW-0547">Nucleotide-binding</keyword>
<evidence type="ECO:0000259" key="14">
    <source>
        <dbReference type="Pfam" id="PF00925"/>
    </source>
</evidence>
<dbReference type="InterPro" id="IPR000926">
    <property type="entry name" value="RibA"/>
</dbReference>
<comment type="pathway">
    <text evidence="3 13">Cofactor biosynthesis; riboflavin biosynthesis; 5-amino-6-(D-ribitylamino)uracil from GTP: step 1/4.</text>
</comment>
<dbReference type="Pfam" id="PF00926">
    <property type="entry name" value="DHBP_synthase"/>
    <property type="match status" value="1"/>
</dbReference>
<dbReference type="PANTHER" id="PTHR21327">
    <property type="entry name" value="GTP CYCLOHYDROLASE II-RELATED"/>
    <property type="match status" value="1"/>
</dbReference>
<dbReference type="PANTHER" id="PTHR21327:SF18">
    <property type="entry name" value="3,4-DIHYDROXY-2-BUTANONE 4-PHOSPHATE SYNTHASE"/>
    <property type="match status" value="1"/>
</dbReference>
<proteinExistence type="inferred from homology"/>
<evidence type="ECO:0000256" key="5">
    <source>
        <dbReference type="ARBA" id="ARBA00005520"/>
    </source>
</evidence>
<comment type="catalytic activity">
    <reaction evidence="12 13">
        <text>GTP + 4 H2O = 2,5-diamino-6-hydroxy-4-(5-phosphoribosylamino)-pyrimidine + formate + 2 phosphate + 3 H(+)</text>
        <dbReference type="Rhea" id="RHEA:23704"/>
        <dbReference type="ChEBI" id="CHEBI:15377"/>
        <dbReference type="ChEBI" id="CHEBI:15378"/>
        <dbReference type="ChEBI" id="CHEBI:15740"/>
        <dbReference type="ChEBI" id="CHEBI:37565"/>
        <dbReference type="ChEBI" id="CHEBI:43474"/>
        <dbReference type="ChEBI" id="CHEBI:58614"/>
        <dbReference type="EC" id="3.5.4.25"/>
    </reaction>
</comment>
<evidence type="ECO:0000256" key="11">
    <source>
        <dbReference type="ARBA" id="ARBA00023134"/>
    </source>
</evidence>
<protein>
    <recommendedName>
        <fullName evidence="13">GTP cyclohydrolase-2</fullName>
        <ecNumber evidence="13">3.5.4.25</ecNumber>
    </recommendedName>
    <alternativeName>
        <fullName evidence="13">GTP cyclohydrolase II</fullName>
    </alternativeName>
</protein>
<dbReference type="InterPro" id="IPR036144">
    <property type="entry name" value="RibA-like_sf"/>
</dbReference>
<evidence type="ECO:0000256" key="4">
    <source>
        <dbReference type="ARBA" id="ARBA00004904"/>
    </source>
</evidence>
<dbReference type="CDD" id="cd00641">
    <property type="entry name" value="GTP_cyclohydro2"/>
    <property type="match status" value="1"/>
</dbReference>